<evidence type="ECO:0000313" key="1">
    <source>
        <dbReference type="EMBL" id="KAF8881046.1"/>
    </source>
</evidence>
<organism evidence="1 2">
    <name type="scientific">Gymnopilus junonius</name>
    <name type="common">Spectacular rustgill mushroom</name>
    <name type="synonym">Gymnopilus spectabilis subsp. junonius</name>
    <dbReference type="NCBI Taxonomy" id="109634"/>
    <lineage>
        <taxon>Eukaryota</taxon>
        <taxon>Fungi</taxon>
        <taxon>Dikarya</taxon>
        <taxon>Basidiomycota</taxon>
        <taxon>Agaricomycotina</taxon>
        <taxon>Agaricomycetes</taxon>
        <taxon>Agaricomycetidae</taxon>
        <taxon>Agaricales</taxon>
        <taxon>Agaricineae</taxon>
        <taxon>Hymenogastraceae</taxon>
        <taxon>Gymnopilus</taxon>
    </lineage>
</organism>
<comment type="caution">
    <text evidence="1">The sequence shown here is derived from an EMBL/GenBank/DDBJ whole genome shotgun (WGS) entry which is preliminary data.</text>
</comment>
<evidence type="ECO:0000313" key="2">
    <source>
        <dbReference type="Proteomes" id="UP000724874"/>
    </source>
</evidence>
<dbReference type="EMBL" id="JADNYJ010000135">
    <property type="protein sequence ID" value="KAF8881046.1"/>
    <property type="molecule type" value="Genomic_DNA"/>
</dbReference>
<protein>
    <recommendedName>
        <fullName evidence="3">F-box domain-containing protein</fullName>
    </recommendedName>
</protein>
<keyword evidence="2" id="KW-1185">Reference proteome</keyword>
<gene>
    <name evidence="1" type="ORF">CPB84DRAFT_1851688</name>
</gene>
<name>A0A9P5NEP9_GYMJU</name>
<reference evidence="1" key="1">
    <citation type="submission" date="2020-11" db="EMBL/GenBank/DDBJ databases">
        <authorList>
            <consortium name="DOE Joint Genome Institute"/>
            <person name="Ahrendt S."/>
            <person name="Riley R."/>
            <person name="Andreopoulos W."/>
            <person name="LaButti K."/>
            <person name="Pangilinan J."/>
            <person name="Ruiz-duenas F.J."/>
            <person name="Barrasa J.M."/>
            <person name="Sanchez-Garcia M."/>
            <person name="Camarero S."/>
            <person name="Miyauchi S."/>
            <person name="Serrano A."/>
            <person name="Linde D."/>
            <person name="Babiker R."/>
            <person name="Drula E."/>
            <person name="Ayuso-Fernandez I."/>
            <person name="Pacheco R."/>
            <person name="Padilla G."/>
            <person name="Ferreira P."/>
            <person name="Barriuso J."/>
            <person name="Kellner H."/>
            <person name="Castanera R."/>
            <person name="Alfaro M."/>
            <person name="Ramirez L."/>
            <person name="Pisabarro A.G."/>
            <person name="Kuo A."/>
            <person name="Tritt A."/>
            <person name="Lipzen A."/>
            <person name="He G."/>
            <person name="Yan M."/>
            <person name="Ng V."/>
            <person name="Cullen D."/>
            <person name="Martin F."/>
            <person name="Rosso M.-N."/>
            <person name="Henrissat B."/>
            <person name="Hibbett D."/>
            <person name="Martinez A.T."/>
            <person name="Grigoriev I.V."/>
        </authorList>
    </citation>
    <scope>NUCLEOTIDE SEQUENCE</scope>
    <source>
        <strain evidence="1">AH 44721</strain>
    </source>
</reference>
<dbReference type="AlphaFoldDB" id="A0A9P5NEP9"/>
<sequence>MSAFSDKDSPFTIGAVCRRWRHIAWSSPYVWSIFTMVVPRPHISETRIQLAKEYLSRSGRLPLSINVRAHSFDNSAPGIAQFYPLIDIINQYSSRWRQLYLSLPSSLFALLTFSSASSLLDVDLDCLDEDKSSLHTLLPILPPVVETQYLHLDPPSMNWTQVTHFTTSLLKVDQVLQILRLGPCLRECVFCDIRFREVDSPDQAFAPVTHPLLESLRVSLNFDDSEGLFFSKVTLPALQHFQVESSDFDPLYHDHLASFLTRSSQLRSLKLLEADFDDPEHVLVLLRATPSLEKLQIPYGSAMENYLAPFYHALSCHLPTNENPIPDFTEPLLPSLRVFDWFGENNFSWDVLPGFLVPLSQCNNDRRRPLEKISIRCGRKGDPTPYIDEVVLSKLLPFVHEVQFQLEAPVTLPNGHEEIGDLWEMSLKKIKSNPTQTT</sequence>
<dbReference type="Proteomes" id="UP000724874">
    <property type="component" value="Unassembled WGS sequence"/>
</dbReference>
<dbReference type="SUPFAM" id="SSF52047">
    <property type="entry name" value="RNI-like"/>
    <property type="match status" value="1"/>
</dbReference>
<accession>A0A9P5NEP9</accession>
<dbReference type="OrthoDB" id="2269034at2759"/>
<evidence type="ECO:0008006" key="3">
    <source>
        <dbReference type="Google" id="ProtNLM"/>
    </source>
</evidence>
<proteinExistence type="predicted"/>